<dbReference type="EMBL" id="VUMY01000023">
    <property type="protein sequence ID" value="MST50579.1"/>
    <property type="molecule type" value="Genomic_DNA"/>
</dbReference>
<dbReference type="InterPro" id="IPR006427">
    <property type="entry name" value="Portal_HK97"/>
</dbReference>
<organism evidence="1 2">
    <name type="scientific">Mobiluncus porci</name>
    <dbReference type="NCBI Taxonomy" id="2652278"/>
    <lineage>
        <taxon>Bacteria</taxon>
        <taxon>Bacillati</taxon>
        <taxon>Actinomycetota</taxon>
        <taxon>Actinomycetes</taxon>
        <taxon>Actinomycetales</taxon>
        <taxon>Actinomycetaceae</taxon>
        <taxon>Mobiluncus</taxon>
    </lineage>
</organism>
<dbReference type="InterPro" id="IPR006944">
    <property type="entry name" value="Phage/GTA_portal"/>
</dbReference>
<protein>
    <submittedName>
        <fullName evidence="1">Phage portal protein</fullName>
    </submittedName>
</protein>
<evidence type="ECO:0000313" key="1">
    <source>
        <dbReference type="EMBL" id="MST50579.1"/>
    </source>
</evidence>
<dbReference type="NCBIfam" id="TIGR01537">
    <property type="entry name" value="portal_HK97"/>
    <property type="match status" value="1"/>
</dbReference>
<proteinExistence type="predicted"/>
<dbReference type="Proteomes" id="UP000442535">
    <property type="component" value="Unassembled WGS sequence"/>
</dbReference>
<sequence>MIVGLLSWLRGWGSPGVVSDSVAWDRPGEMVAYQVAARAVLDDIPASTLYASFPHLRTVVSFIARNVAQLGLHVYVREGDDSRVRDRGSEAALLLAHPSPQKVTYDLVFSTVAFLALYDSAFWWVREETEGWRIDVIPNEWIVEVRHGAFEVNAIVVKLPGHHEKIRIEAEDLLVFTGWSPSNGWDGSSPIRALRAIIAEQVAAQKFREQVWANGGRITKVVERPADTPWSKEARDKFVESLRAEFSRDGAAAGGTLLLEDGMKMVSQQFDAEQLQWLDGVKLSMNQVASVFHVNPAMLGFLEQANYASIREFRRSLYGDTLGPLLSQVQERISKLLLPRLGAPDGAYVEFNLAEKLRGSFEEQAAVLSTSVGRPWMTADEARSRQNLPALGGDAEHLVTPLNVLVGGLASPRDTAPPLEATLDEPKLLLPPRKTGAVLVKAVELVEDEDRVAFEKVLSRTFSRQAAAIRGKLSKAVPGFQMKTPSWWDEERWNSELADDLHEAAQELADRLGPQQAEQLGFPAGAYSTERTVEYLRKVAENRAAMVNAATLREIEAALEEVGGEDSLFESEGDAIDHVFENAEASRVETGAAALTAMVANFALTEAARQNTNKATKTWVVTSGNPRSSHAAMDGETVKLDEDFSNGMRWPGDPVGGAEEVANCLCTVVVEVP</sequence>
<dbReference type="Pfam" id="PF04860">
    <property type="entry name" value="Phage_portal"/>
    <property type="match status" value="1"/>
</dbReference>
<evidence type="ECO:0000313" key="2">
    <source>
        <dbReference type="Proteomes" id="UP000442535"/>
    </source>
</evidence>
<dbReference type="RefSeq" id="WP_154546391.1">
    <property type="nucleotide sequence ID" value="NZ_VUMY01000023.1"/>
</dbReference>
<dbReference type="AlphaFoldDB" id="A0A7K0K562"/>
<keyword evidence="2" id="KW-1185">Reference proteome</keyword>
<name>A0A7K0K562_9ACTO</name>
<accession>A0A7K0K562</accession>
<reference evidence="1 2" key="1">
    <citation type="submission" date="2019-08" db="EMBL/GenBank/DDBJ databases">
        <title>In-depth cultivation of the pig gut microbiome towards novel bacterial diversity and tailored functional studies.</title>
        <authorList>
            <person name="Wylensek D."/>
            <person name="Hitch T.C.A."/>
            <person name="Clavel T."/>
        </authorList>
    </citation>
    <scope>NUCLEOTIDE SEQUENCE [LARGE SCALE GENOMIC DNA]</scope>
    <source>
        <strain evidence="1 2">RF-GAM-744-WT-7</strain>
    </source>
</reference>
<comment type="caution">
    <text evidence="1">The sequence shown here is derived from an EMBL/GenBank/DDBJ whole genome shotgun (WGS) entry which is preliminary data.</text>
</comment>
<gene>
    <name evidence="1" type="ORF">FYJ63_10160</name>
</gene>